<reference evidence="7" key="1">
    <citation type="journal article" date="2022" name="bioRxiv">
        <title>Thiovibrio frasassiensisgen. nov., sp. nov., an autotrophic, elemental sulfur disproportionating bacterium isolated from sulfidic karst sediment, and proposal of Thiovibrionaceae fam. nov.</title>
        <authorList>
            <person name="Aronson H."/>
            <person name="Thomas C."/>
            <person name="Bhattacharyya M."/>
            <person name="Eckstein S."/>
            <person name="Jensen S."/>
            <person name="Barco R."/>
            <person name="Macalady J."/>
            <person name="Amend J."/>
        </authorList>
    </citation>
    <scope>NUCLEOTIDE SEQUENCE</scope>
    <source>
        <strain evidence="7">RS19-109</strain>
    </source>
</reference>
<dbReference type="PRINTS" id="PR00260">
    <property type="entry name" value="CHEMTRNSDUCR"/>
</dbReference>
<dbReference type="Proteomes" id="UP001154240">
    <property type="component" value="Unassembled WGS sequence"/>
</dbReference>
<protein>
    <submittedName>
        <fullName evidence="7">Methyl-accepting chemotaxis protein</fullName>
    </submittedName>
</protein>
<feature type="transmembrane region" description="Helical" evidence="5">
    <location>
        <begin position="12"/>
        <end position="34"/>
    </location>
</feature>
<dbReference type="InterPro" id="IPR051310">
    <property type="entry name" value="MCP_chemotaxis"/>
</dbReference>
<evidence type="ECO:0000313" key="8">
    <source>
        <dbReference type="Proteomes" id="UP001154240"/>
    </source>
</evidence>
<evidence type="ECO:0000259" key="6">
    <source>
        <dbReference type="PROSITE" id="PS50111"/>
    </source>
</evidence>
<dbReference type="GO" id="GO:0006935">
    <property type="term" value="P:chemotaxis"/>
    <property type="evidence" value="ECO:0007669"/>
    <property type="project" value="UniProtKB-KW"/>
</dbReference>
<evidence type="ECO:0000256" key="3">
    <source>
        <dbReference type="PROSITE-ProRule" id="PRU00284"/>
    </source>
</evidence>
<dbReference type="RefSeq" id="WP_307633246.1">
    <property type="nucleotide sequence ID" value="NZ_JAPHEH010000001.1"/>
</dbReference>
<reference evidence="7" key="2">
    <citation type="submission" date="2022-10" db="EMBL/GenBank/DDBJ databases">
        <authorList>
            <person name="Aronson H.S."/>
        </authorList>
    </citation>
    <scope>NUCLEOTIDE SEQUENCE</scope>
    <source>
        <strain evidence="7">RS19-109</strain>
    </source>
</reference>
<dbReference type="PANTHER" id="PTHR43531">
    <property type="entry name" value="PROTEIN ICFG"/>
    <property type="match status" value="1"/>
</dbReference>
<comment type="similarity">
    <text evidence="2">Belongs to the methyl-accepting chemotaxis (MCP) protein family.</text>
</comment>
<feature type="compositionally biased region" description="Low complexity" evidence="4">
    <location>
        <begin position="441"/>
        <end position="456"/>
    </location>
</feature>
<keyword evidence="5" id="KW-0812">Transmembrane</keyword>
<sequence length="478" mass="50888">MGWNKLSVNQKITIGFGCILALFIITGVITYLGVNRIINGAGEVIASTKLDGILAQREVDHLNWVNQLNALIVDDRVTTLQAETDDHKCGFGTWLYGEGRKQAEKQFPALAPLLLSIEKPHHDLHQTAIAIKEQFRPEDRTPAKGIFLTQTLPALSEVQRLLKEIRTTAKKNVPTDEAMLTAATATKYSVAGLTVVSVAVGMLLSFLTASGLSRLLSRITDTIRDNSHQVAATAEKISLTSNALAEDASEQAAVAEETAASLASMTEGSRQTAELTAGSEKLMNENIEKSGQSLRALVDLTRNMGLIEQDSDKIGHIITTIGSIAFQTNLLALNAAVEAARAGEAGAGFAVVATEVKNLAMRTATAANDTQHLLEGTMQRLSQSTSALKSVNTDFEGIIESATGIGDKNTAITKASRSLAEQIRQMQEATNSLSSATQRVAASSEESTTASEELSAQADELEAVVDELTKVVMGSRAA</sequence>
<dbReference type="GO" id="GO:0004888">
    <property type="term" value="F:transmembrane signaling receptor activity"/>
    <property type="evidence" value="ECO:0007669"/>
    <property type="project" value="InterPro"/>
</dbReference>
<accession>A0A9X4MH60</accession>
<dbReference type="InterPro" id="IPR025991">
    <property type="entry name" value="Chemoreceptor_zinc-bind_dom"/>
</dbReference>
<dbReference type="Gene3D" id="1.20.120.30">
    <property type="entry name" value="Aspartate receptor, ligand-binding domain"/>
    <property type="match status" value="1"/>
</dbReference>
<evidence type="ECO:0000313" key="7">
    <source>
        <dbReference type="EMBL" id="MDG4476276.1"/>
    </source>
</evidence>
<dbReference type="Pfam" id="PF13682">
    <property type="entry name" value="CZB"/>
    <property type="match status" value="1"/>
</dbReference>
<dbReference type="Pfam" id="PF00015">
    <property type="entry name" value="MCPsignal"/>
    <property type="match status" value="1"/>
</dbReference>
<dbReference type="PROSITE" id="PS50111">
    <property type="entry name" value="CHEMOTAXIS_TRANSDUC_2"/>
    <property type="match status" value="1"/>
</dbReference>
<dbReference type="GO" id="GO:0007165">
    <property type="term" value="P:signal transduction"/>
    <property type="evidence" value="ECO:0007669"/>
    <property type="project" value="UniProtKB-KW"/>
</dbReference>
<keyword evidence="1" id="KW-0145">Chemotaxis</keyword>
<proteinExistence type="inferred from homology"/>
<keyword evidence="8" id="KW-1185">Reference proteome</keyword>
<dbReference type="InterPro" id="IPR004090">
    <property type="entry name" value="Chemotax_Me-accpt_rcpt"/>
</dbReference>
<comment type="caution">
    <text evidence="7">The sequence shown here is derived from an EMBL/GenBank/DDBJ whole genome shotgun (WGS) entry which is preliminary data.</text>
</comment>
<feature type="region of interest" description="Disordered" evidence="4">
    <location>
        <begin position="430"/>
        <end position="457"/>
    </location>
</feature>
<organism evidence="7 8">
    <name type="scientific">Thiovibrio frasassiensis</name>
    <dbReference type="NCBI Taxonomy" id="2984131"/>
    <lineage>
        <taxon>Bacteria</taxon>
        <taxon>Pseudomonadati</taxon>
        <taxon>Thermodesulfobacteriota</taxon>
        <taxon>Desulfobulbia</taxon>
        <taxon>Desulfobulbales</taxon>
        <taxon>Thiovibrionaceae</taxon>
        <taxon>Thiovibrio</taxon>
    </lineage>
</organism>
<feature type="compositionally biased region" description="Polar residues" evidence="4">
    <location>
        <begin position="430"/>
        <end position="440"/>
    </location>
</feature>
<dbReference type="InterPro" id="IPR004089">
    <property type="entry name" value="MCPsignal_dom"/>
</dbReference>
<feature type="transmembrane region" description="Helical" evidence="5">
    <location>
        <begin position="188"/>
        <end position="209"/>
    </location>
</feature>
<dbReference type="PANTHER" id="PTHR43531:SF11">
    <property type="entry name" value="METHYL-ACCEPTING CHEMOTAXIS PROTEIN 3"/>
    <property type="match status" value="1"/>
</dbReference>
<dbReference type="EMBL" id="JAPHEH010000001">
    <property type="protein sequence ID" value="MDG4476276.1"/>
    <property type="molecule type" value="Genomic_DNA"/>
</dbReference>
<evidence type="ECO:0000256" key="2">
    <source>
        <dbReference type="ARBA" id="ARBA00029447"/>
    </source>
</evidence>
<keyword evidence="3" id="KW-0807">Transducer</keyword>
<evidence type="ECO:0000256" key="4">
    <source>
        <dbReference type="SAM" id="MobiDB-lite"/>
    </source>
</evidence>
<dbReference type="Gene3D" id="1.10.287.950">
    <property type="entry name" value="Methyl-accepting chemotaxis protein"/>
    <property type="match status" value="1"/>
</dbReference>
<feature type="domain" description="Methyl-accepting transducer" evidence="6">
    <location>
        <begin position="226"/>
        <end position="455"/>
    </location>
</feature>
<gene>
    <name evidence="7" type="ORF">OLX77_08920</name>
</gene>
<evidence type="ECO:0000256" key="5">
    <source>
        <dbReference type="SAM" id="Phobius"/>
    </source>
</evidence>
<keyword evidence="5" id="KW-1133">Transmembrane helix</keyword>
<dbReference type="GO" id="GO:0005886">
    <property type="term" value="C:plasma membrane"/>
    <property type="evidence" value="ECO:0007669"/>
    <property type="project" value="TreeGrafter"/>
</dbReference>
<dbReference type="SMART" id="SM00283">
    <property type="entry name" value="MA"/>
    <property type="match status" value="1"/>
</dbReference>
<name>A0A9X4MH60_9BACT</name>
<dbReference type="SUPFAM" id="SSF58104">
    <property type="entry name" value="Methyl-accepting chemotaxis protein (MCP) signaling domain"/>
    <property type="match status" value="1"/>
</dbReference>
<evidence type="ECO:0000256" key="1">
    <source>
        <dbReference type="ARBA" id="ARBA00022500"/>
    </source>
</evidence>
<dbReference type="AlphaFoldDB" id="A0A9X4MH60"/>
<keyword evidence="5" id="KW-0472">Membrane</keyword>